<reference evidence="2 3" key="1">
    <citation type="journal article" date="2017" name="Curr. Biol.">
        <title>Genome architecture and evolution of a unichromosomal asexual nematode.</title>
        <authorList>
            <person name="Fradin H."/>
            <person name="Zegar C."/>
            <person name="Gutwein M."/>
            <person name="Lucas J."/>
            <person name="Kovtun M."/>
            <person name="Corcoran D."/>
            <person name="Baugh L.R."/>
            <person name="Kiontke K."/>
            <person name="Gunsalus K."/>
            <person name="Fitch D.H."/>
            <person name="Piano F."/>
        </authorList>
    </citation>
    <scope>NUCLEOTIDE SEQUENCE [LARGE SCALE GENOMIC DNA]</scope>
    <source>
        <strain evidence="2">PF1309</strain>
    </source>
</reference>
<dbReference type="PANTHER" id="PTHR13484:SF0">
    <property type="entry name" value="PRE-MRNA 3'-END-PROCESSING FACTOR FIP1"/>
    <property type="match status" value="1"/>
</dbReference>
<dbReference type="AlphaFoldDB" id="A0A2A2KEY8"/>
<dbReference type="EMBL" id="LIAE01008765">
    <property type="protein sequence ID" value="PAV72554.1"/>
    <property type="molecule type" value="Genomic_DNA"/>
</dbReference>
<dbReference type="InterPro" id="IPR051187">
    <property type="entry name" value="Pre-mRNA_3'-end_processing_reg"/>
</dbReference>
<comment type="caution">
    <text evidence="2">The sequence shown here is derived from an EMBL/GenBank/DDBJ whole genome shotgun (WGS) entry which is preliminary data.</text>
</comment>
<feature type="compositionally biased region" description="Basic and acidic residues" evidence="1">
    <location>
        <begin position="586"/>
        <end position="612"/>
    </location>
</feature>
<organism evidence="2 3">
    <name type="scientific">Diploscapter pachys</name>
    <dbReference type="NCBI Taxonomy" id="2018661"/>
    <lineage>
        <taxon>Eukaryota</taxon>
        <taxon>Metazoa</taxon>
        <taxon>Ecdysozoa</taxon>
        <taxon>Nematoda</taxon>
        <taxon>Chromadorea</taxon>
        <taxon>Rhabditida</taxon>
        <taxon>Rhabditina</taxon>
        <taxon>Rhabditomorpha</taxon>
        <taxon>Rhabditoidea</taxon>
        <taxon>Rhabditidae</taxon>
        <taxon>Diploscapter</taxon>
    </lineage>
</organism>
<name>A0A2A2KEY8_9BILA</name>
<feature type="compositionally biased region" description="Basic and acidic residues" evidence="1">
    <location>
        <begin position="1"/>
        <end position="10"/>
    </location>
</feature>
<feature type="region of interest" description="Disordered" evidence="1">
    <location>
        <begin position="736"/>
        <end position="823"/>
    </location>
</feature>
<evidence type="ECO:0000313" key="3">
    <source>
        <dbReference type="Proteomes" id="UP000218231"/>
    </source>
</evidence>
<evidence type="ECO:0000256" key="1">
    <source>
        <dbReference type="SAM" id="MobiDB-lite"/>
    </source>
</evidence>
<keyword evidence="3" id="KW-1185">Reference proteome</keyword>
<feature type="compositionally biased region" description="Basic residues" evidence="1">
    <location>
        <begin position="756"/>
        <end position="774"/>
    </location>
</feature>
<feature type="compositionally biased region" description="Basic and acidic residues" evidence="1">
    <location>
        <begin position="800"/>
        <end position="823"/>
    </location>
</feature>
<sequence>MSSSARRNDPWRVASYRDGLSGRPRSRSPASRRRSRSRDRGWSSSRRGNDDMQICGDSDDEKSRDPMDFARTAAIDDPEYVEGPAHNIIREGILFEHPNYWSFMTKWVTAVNDDIKVSKMALPEKKVKETISSATPEEKLRINLPQEVKNRGVLLHCDMTISGLPPSVFFGSGFGENTRLAKCAAAKDLMDKCHRVGLVSSRLHQAIGLAPTLDKNRKLPDFTLAVRSMISLDLKMSIEHWPWDVLQARVLDQNTAERLKAVFTAGFGRATSKGIFYESKHIERDSARMKDSTSSTFAANWTEIRKSDNNNNNNEYSVNHEVYFSRQQVLDTAVDDALFQGYRNIINKFSMPPASKSGDLPLVATSGIPGANPLAPSSSRGSRGFDVSSEDIHKKLRIQREQLLAQARHNAVEPLNDPPNEAWGSAGTMASMPPFGMPQPDPTGLGITPGPASMVMPPPPFMSGMPPGFMPSAFPTPPGLIHPPTSGPMSLPPGPAPNIHNPANVQFDPILAQRQLAEIKAKKIEEEKKRLAEETRLRLREEEMKRQMEKELAEQKRKMEAEMRERIVAEERARLKEEMKQKLKGELERAQKLKAEQDRERERERNRLRQNDWRMQQQQIDPRAYPSGQVTQGDYGVLVGTGAGPSYGQSSSAQTSTFDAEVEEINKLVRDIEERLVELQRNDQSETLSVIFQSNTFQKLSYLGNNIHQLDKRQKQEMLIELKNLLADAIPRELAKEEQRKTATREEDERKDKDRRSGRRSRSRSKERRRRSHSHDRDRRRSRSRDRERERRRSRSKSRDRHDRRSDGKRKSARGDSEERVDGHTRTASYVYKDNRIQIGSLSLRTLTPEEIKKLEEGDVVVAQDMKTGKWNTARVSKMTRDRIILTVGNTTWFATFPSKLTPKSRLARIYMNSHNFNDFLKRYPIEI</sequence>
<dbReference type="GO" id="GO:0005847">
    <property type="term" value="C:mRNA cleavage and polyadenylation specificity factor complex"/>
    <property type="evidence" value="ECO:0007669"/>
    <property type="project" value="TreeGrafter"/>
</dbReference>
<dbReference type="OrthoDB" id="5877922at2759"/>
<feature type="compositionally biased region" description="Basic residues" evidence="1">
    <location>
        <begin position="24"/>
        <end position="37"/>
    </location>
</feature>
<feature type="region of interest" description="Disordered" evidence="1">
    <location>
        <begin position="1"/>
        <end position="65"/>
    </location>
</feature>
<feature type="compositionally biased region" description="Basic and acidic residues" evidence="1">
    <location>
        <begin position="775"/>
        <end position="791"/>
    </location>
</feature>
<gene>
    <name evidence="2" type="ORF">WR25_13089</name>
</gene>
<evidence type="ECO:0000313" key="2">
    <source>
        <dbReference type="EMBL" id="PAV72554.1"/>
    </source>
</evidence>
<dbReference type="Proteomes" id="UP000218231">
    <property type="component" value="Unassembled WGS sequence"/>
</dbReference>
<proteinExistence type="predicted"/>
<feature type="compositionally biased region" description="Basic and acidic residues" evidence="1">
    <location>
        <begin position="736"/>
        <end position="755"/>
    </location>
</feature>
<feature type="region of interest" description="Disordered" evidence="1">
    <location>
        <begin position="586"/>
        <end position="617"/>
    </location>
</feature>
<protein>
    <submittedName>
        <fullName evidence="2">Uncharacterized protein</fullName>
    </submittedName>
</protein>
<dbReference type="PANTHER" id="PTHR13484">
    <property type="entry name" value="FIP1-LIKE 1 PROTEIN"/>
    <property type="match status" value="1"/>
</dbReference>
<accession>A0A2A2KEY8</accession>